<dbReference type="InterPro" id="IPR028983">
    <property type="entry name" value="PA2201-like_C"/>
</dbReference>
<name>A0A3G2T8Z8_9GAMM</name>
<evidence type="ECO:0000313" key="2">
    <source>
        <dbReference type="EMBL" id="AYO56337.1"/>
    </source>
</evidence>
<dbReference type="Gene3D" id="1.10.3920.10">
    <property type="entry name" value="PA2201 C-terminal domain-like"/>
    <property type="match status" value="1"/>
</dbReference>
<dbReference type="AlphaFoldDB" id="A0A3G2T8Z8"/>
<dbReference type="Proteomes" id="UP000279962">
    <property type="component" value="Chromosome"/>
</dbReference>
<evidence type="ECO:0000259" key="1">
    <source>
        <dbReference type="Pfam" id="PF08929"/>
    </source>
</evidence>
<accession>A0A3G2T8Z8</accession>
<organism evidence="2 3">
    <name type="scientific">Acinetobacter wuhouensis</name>
    <dbReference type="NCBI Taxonomy" id="1879050"/>
    <lineage>
        <taxon>Bacteria</taxon>
        <taxon>Pseudomonadati</taxon>
        <taxon>Pseudomonadota</taxon>
        <taxon>Gammaproteobacteria</taxon>
        <taxon>Moraxellales</taxon>
        <taxon>Moraxellaceae</taxon>
        <taxon>Acinetobacter</taxon>
    </lineage>
</organism>
<reference evidence="2 3" key="1">
    <citation type="submission" date="2018-10" db="EMBL/GenBank/DDBJ databases">
        <title>The complete genome of Acinetobacter wuhouensis strain WCHAW010062.</title>
        <authorList>
            <person name="Hu Y."/>
            <person name="Long H."/>
            <person name="Feng Y."/>
            <person name="Zong Z."/>
        </authorList>
    </citation>
    <scope>NUCLEOTIDE SEQUENCE [LARGE SCALE GENOMIC DNA]</scope>
    <source>
        <strain evidence="2 3">WCHAW010062</strain>
    </source>
</reference>
<evidence type="ECO:0000313" key="3">
    <source>
        <dbReference type="Proteomes" id="UP000279962"/>
    </source>
</evidence>
<feature type="domain" description="PoNi C-terminal" evidence="1">
    <location>
        <begin position="148"/>
        <end position="254"/>
    </location>
</feature>
<sequence>MDFDNKKRQQFLTETNFHATRDLTLRVLQRQKNNLSKPEGADEGWHLSMWFGIAEGTFNNFILSYTAGESIEQLRYTLENVIVSYENYLQALVEQSSDPNEMAFPIRSFDGYCPYIGLISLCFLLHRKDLLPRVARLVDGEDEENAGEDVLIEEMLAYDDSLERYETDVILGVKPYRPLFRAFCTQDKNESLSKINEFLKSWYKDLAAAPWHDSHLSDDGYLGYWAFEAGAAVYLLGIEDDSSLYEYLYYPKDLVKFAKEFVPEANDISVSKQEHLRCEAGQICPRTGEWYSPANNMEKRHFNQGEVMSEIKNNPWGLTIWYLIE</sequence>
<dbReference type="Pfam" id="PF08929">
    <property type="entry name" value="PoNi_C"/>
    <property type="match status" value="1"/>
</dbReference>
<gene>
    <name evidence="2" type="ORF">CDG68_17215</name>
</gene>
<dbReference type="SUPFAM" id="SSF140731">
    <property type="entry name" value="PA2201 C-terminal domain-like"/>
    <property type="match status" value="1"/>
</dbReference>
<dbReference type="RefSeq" id="WP_087554555.1">
    <property type="nucleotide sequence ID" value="NZ_CP033133.1"/>
</dbReference>
<protein>
    <submittedName>
        <fullName evidence="2">DUF1911 domain-containing protein</fullName>
    </submittedName>
</protein>
<dbReference type="InterPro" id="IPR015025">
    <property type="entry name" value="PoNi_C"/>
</dbReference>
<dbReference type="EMBL" id="CP033133">
    <property type="protein sequence ID" value="AYO56337.1"/>
    <property type="molecule type" value="Genomic_DNA"/>
</dbReference>
<proteinExistence type="predicted"/>